<protein>
    <recommendedName>
        <fullName evidence="4">High frequency lysogenization protein HflD homolog</fullName>
    </recommendedName>
</protein>
<dbReference type="Gene3D" id="1.10.3890.10">
    <property type="entry name" value="HflD-like"/>
    <property type="match status" value="1"/>
</dbReference>
<evidence type="ECO:0000256" key="2">
    <source>
        <dbReference type="ARBA" id="ARBA00022490"/>
    </source>
</evidence>
<evidence type="ECO:0000256" key="1">
    <source>
        <dbReference type="ARBA" id="ARBA00022475"/>
    </source>
</evidence>
<evidence type="ECO:0000256" key="4">
    <source>
        <dbReference type="HAMAP-Rule" id="MF_00695"/>
    </source>
</evidence>
<dbReference type="HAMAP" id="MF_00695">
    <property type="entry name" value="HflD_protein"/>
    <property type="match status" value="1"/>
</dbReference>
<evidence type="ECO:0000256" key="3">
    <source>
        <dbReference type="ARBA" id="ARBA00023136"/>
    </source>
</evidence>
<dbReference type="PANTHER" id="PTHR38100">
    <property type="entry name" value="HIGH FREQUENCY LYSOGENIZATION PROTEIN HFLD"/>
    <property type="match status" value="1"/>
</dbReference>
<dbReference type="InterPro" id="IPR035932">
    <property type="entry name" value="HflD-like_sf"/>
</dbReference>
<gene>
    <name evidence="4" type="primary">hflD</name>
    <name evidence="5" type="ORF">HELGO_WM20027</name>
</gene>
<dbReference type="NCBIfam" id="NF001246">
    <property type="entry name" value="PRK00218.1-2"/>
    <property type="match status" value="1"/>
</dbReference>
<keyword evidence="2 4" id="KW-0963">Cytoplasm</keyword>
<dbReference type="EMBL" id="CACVAY010000105">
    <property type="protein sequence ID" value="CAA6821678.1"/>
    <property type="molecule type" value="Genomic_DNA"/>
</dbReference>
<name>A0A6S6U061_9GAMM</name>
<keyword evidence="1 4" id="KW-1003">Cell membrane</keyword>
<proteinExistence type="inferred from homology"/>
<dbReference type="SUPFAM" id="SSF101322">
    <property type="entry name" value="YcfC-like"/>
    <property type="match status" value="1"/>
</dbReference>
<dbReference type="InterPro" id="IPR007451">
    <property type="entry name" value="HflD"/>
</dbReference>
<evidence type="ECO:0000313" key="5">
    <source>
        <dbReference type="EMBL" id="CAA6821678.1"/>
    </source>
</evidence>
<accession>A0A6S6U061</accession>
<sequence length="216" mass="24181">MDQNTENRTIALAAIFQCAEGVSKIANTGYFDSVPFESCIESIVTENTDTILDIYSGLPNLEIGLKTLMFQLGNNPMTPDGKSKNMDLTRYAINLLHLEKKLDSNPDAFAELLRGIEDAQRQLQHFDITHETIVSRLAEIYSTTISSLGPRIMVKGDQNQLGNKNHAAKIRALLLAGIRASLLWRQAGGNRWKLMFERGKMQRQAEAFLAEIKANR</sequence>
<comment type="subcellular location">
    <subcellularLocation>
        <location evidence="4">Cytoplasm</location>
    </subcellularLocation>
    <subcellularLocation>
        <location evidence="4">Cell membrane</location>
        <topology evidence="4">Peripheral membrane protein</topology>
        <orientation evidence="4">Cytoplasmic side</orientation>
    </subcellularLocation>
</comment>
<organism evidence="5">
    <name type="scientific">uncultured Thiotrichaceae bacterium</name>
    <dbReference type="NCBI Taxonomy" id="298394"/>
    <lineage>
        <taxon>Bacteria</taxon>
        <taxon>Pseudomonadati</taxon>
        <taxon>Pseudomonadota</taxon>
        <taxon>Gammaproteobacteria</taxon>
        <taxon>Thiotrichales</taxon>
        <taxon>Thiotrichaceae</taxon>
        <taxon>environmental samples</taxon>
    </lineage>
</organism>
<dbReference type="GO" id="GO:0005737">
    <property type="term" value="C:cytoplasm"/>
    <property type="evidence" value="ECO:0007669"/>
    <property type="project" value="UniProtKB-SubCell"/>
</dbReference>
<dbReference type="Pfam" id="PF04356">
    <property type="entry name" value="DUF489"/>
    <property type="match status" value="1"/>
</dbReference>
<dbReference type="GO" id="GO:0005886">
    <property type="term" value="C:plasma membrane"/>
    <property type="evidence" value="ECO:0007669"/>
    <property type="project" value="UniProtKB-SubCell"/>
</dbReference>
<dbReference type="PANTHER" id="PTHR38100:SF1">
    <property type="entry name" value="HIGH FREQUENCY LYSOGENIZATION PROTEIN HFLD"/>
    <property type="match status" value="1"/>
</dbReference>
<keyword evidence="3 4" id="KW-0472">Membrane</keyword>
<comment type="similarity">
    <text evidence="4">Belongs to the HflD family.</text>
</comment>
<reference evidence="5" key="1">
    <citation type="submission" date="2020-01" db="EMBL/GenBank/DDBJ databases">
        <authorList>
            <person name="Meier V. D."/>
            <person name="Meier V D."/>
        </authorList>
    </citation>
    <scope>NUCLEOTIDE SEQUENCE</scope>
    <source>
        <strain evidence="5">HLG_WM_MAG_07</strain>
    </source>
</reference>
<dbReference type="AlphaFoldDB" id="A0A6S6U061"/>